<evidence type="ECO:0000313" key="3">
    <source>
        <dbReference type="Proteomes" id="UP001595420"/>
    </source>
</evidence>
<proteinExistence type="predicted"/>
<dbReference type="PANTHER" id="PTHR13170:SF16">
    <property type="entry name" value="PROTEIN O-GLCNACASE"/>
    <property type="match status" value="1"/>
</dbReference>
<dbReference type="InterPro" id="IPR000182">
    <property type="entry name" value="GNAT_dom"/>
</dbReference>
<sequence length="198" mass="21937">MRPFIRPYVPDDLDSLYAISLATGAAGGDARALYADGRLLGHIYSAPYAVLSPETVFIAEDSAGPAGFVLGAPDTLAFEDRLERDWWPALRQRYPQPAGPPEAWDHDARRCHRIHAPRRTPPRIFNAFPAHLHLNLLPRMQGRGWGRALLERWIDAIRPGGLHVGVNPDNQRAIGFWQASGFHNLAPSEGVVWLGRAA</sequence>
<feature type="domain" description="N-acetyltransferase" evidence="1">
    <location>
        <begin position="3"/>
        <end position="198"/>
    </location>
</feature>
<dbReference type="Proteomes" id="UP001595420">
    <property type="component" value="Unassembled WGS sequence"/>
</dbReference>
<organism evidence="2 3">
    <name type="scientific">Falsiroseomonas tokyonensis</name>
    <dbReference type="NCBI Taxonomy" id="430521"/>
    <lineage>
        <taxon>Bacteria</taxon>
        <taxon>Pseudomonadati</taxon>
        <taxon>Pseudomonadota</taxon>
        <taxon>Alphaproteobacteria</taxon>
        <taxon>Acetobacterales</taxon>
        <taxon>Roseomonadaceae</taxon>
        <taxon>Falsiroseomonas</taxon>
    </lineage>
</organism>
<dbReference type="EMBL" id="JBHRSB010000003">
    <property type="protein sequence ID" value="MFC3000756.1"/>
    <property type="molecule type" value="Genomic_DNA"/>
</dbReference>
<dbReference type="PROSITE" id="PS51186">
    <property type="entry name" value="GNAT"/>
    <property type="match status" value="1"/>
</dbReference>
<name>A0ABV7BV25_9PROT</name>
<dbReference type="EC" id="2.3.1.-" evidence="2"/>
<protein>
    <submittedName>
        <fullName evidence="2">GNAT family N-acetyltransferase</fullName>
        <ecNumber evidence="2">2.3.1.-</ecNumber>
    </submittedName>
</protein>
<dbReference type="PANTHER" id="PTHR13170">
    <property type="entry name" value="O-GLCNACASE"/>
    <property type="match status" value="1"/>
</dbReference>
<dbReference type="GO" id="GO:0016746">
    <property type="term" value="F:acyltransferase activity"/>
    <property type="evidence" value="ECO:0007669"/>
    <property type="project" value="UniProtKB-KW"/>
</dbReference>
<evidence type="ECO:0000313" key="2">
    <source>
        <dbReference type="EMBL" id="MFC3000756.1"/>
    </source>
</evidence>
<keyword evidence="2" id="KW-0012">Acyltransferase</keyword>
<accession>A0ABV7BV25</accession>
<evidence type="ECO:0000259" key="1">
    <source>
        <dbReference type="PROSITE" id="PS51186"/>
    </source>
</evidence>
<keyword evidence="3" id="KW-1185">Reference proteome</keyword>
<reference evidence="3" key="1">
    <citation type="journal article" date="2019" name="Int. J. Syst. Evol. Microbiol.">
        <title>The Global Catalogue of Microorganisms (GCM) 10K type strain sequencing project: providing services to taxonomists for standard genome sequencing and annotation.</title>
        <authorList>
            <consortium name="The Broad Institute Genomics Platform"/>
            <consortium name="The Broad Institute Genome Sequencing Center for Infectious Disease"/>
            <person name="Wu L."/>
            <person name="Ma J."/>
        </authorList>
    </citation>
    <scope>NUCLEOTIDE SEQUENCE [LARGE SCALE GENOMIC DNA]</scope>
    <source>
        <strain evidence="3">CGMCC 1.16855</strain>
    </source>
</reference>
<dbReference type="RefSeq" id="WP_216836825.1">
    <property type="nucleotide sequence ID" value="NZ_JAFNJS010000003.1"/>
</dbReference>
<gene>
    <name evidence="2" type="ORF">ACFOD3_12685</name>
</gene>
<keyword evidence="2" id="KW-0808">Transferase</keyword>
<comment type="caution">
    <text evidence="2">The sequence shown here is derived from an EMBL/GenBank/DDBJ whole genome shotgun (WGS) entry which is preliminary data.</text>
</comment>
<dbReference type="InterPro" id="IPR051822">
    <property type="entry name" value="Glycosyl_Hydrolase_84"/>
</dbReference>
<dbReference type="Pfam" id="PF00583">
    <property type="entry name" value="Acetyltransf_1"/>
    <property type="match status" value="1"/>
</dbReference>